<accession>A0A9D6V6A4</accession>
<reference evidence="1" key="1">
    <citation type="submission" date="2020-07" db="EMBL/GenBank/DDBJ databases">
        <title>Huge and variable diversity of episymbiotic CPR bacteria and DPANN archaea in groundwater ecosystems.</title>
        <authorList>
            <person name="He C.Y."/>
            <person name="Keren R."/>
            <person name="Whittaker M."/>
            <person name="Farag I.F."/>
            <person name="Doudna J."/>
            <person name="Cate J.H.D."/>
            <person name="Banfield J.F."/>
        </authorList>
    </citation>
    <scope>NUCLEOTIDE SEQUENCE</scope>
    <source>
        <strain evidence="1">NC_groundwater_1664_Pr3_B-0.1um_52_9</strain>
    </source>
</reference>
<dbReference type="InterPro" id="IPR018742">
    <property type="entry name" value="DUF2290"/>
</dbReference>
<dbReference type="AlphaFoldDB" id="A0A9D6V6A4"/>
<organism evidence="1 2">
    <name type="scientific">Desulfomonile tiedjei</name>
    <dbReference type="NCBI Taxonomy" id="2358"/>
    <lineage>
        <taxon>Bacteria</taxon>
        <taxon>Pseudomonadati</taxon>
        <taxon>Thermodesulfobacteriota</taxon>
        <taxon>Desulfomonilia</taxon>
        <taxon>Desulfomonilales</taxon>
        <taxon>Desulfomonilaceae</taxon>
        <taxon>Desulfomonile</taxon>
    </lineage>
</organism>
<sequence>MLTASQTKKQIDELLKKLIEFGLSTDQNFPFERHGPAGSVEITFPSAERFSVAMKNISYVEIYRRLTKERAYLLKMIDGAIIQIMYAFSGGRLERHRLAFFPSPDLEEFQNNPDVYLQDEIYADIVAKNIVPFPLRFDFDIRGEIHKDLVHPRSHLTLGQYENCRIPVSAPLIPFHFFEFILRNFYHTAHHTCGDALPRYTDTFDESITYNERRVVHVQTPVPDSAAVAVGMRD</sequence>
<proteinExistence type="predicted"/>
<dbReference type="Pfam" id="PF10053">
    <property type="entry name" value="DUF2290"/>
    <property type="match status" value="1"/>
</dbReference>
<evidence type="ECO:0000313" key="2">
    <source>
        <dbReference type="Proteomes" id="UP000807825"/>
    </source>
</evidence>
<comment type="caution">
    <text evidence="1">The sequence shown here is derived from an EMBL/GenBank/DDBJ whole genome shotgun (WGS) entry which is preliminary data.</text>
</comment>
<gene>
    <name evidence="1" type="ORF">HY912_14770</name>
</gene>
<evidence type="ECO:0000313" key="1">
    <source>
        <dbReference type="EMBL" id="MBI5250751.1"/>
    </source>
</evidence>
<name>A0A9D6V6A4_9BACT</name>
<dbReference type="EMBL" id="JACRDE010000385">
    <property type="protein sequence ID" value="MBI5250751.1"/>
    <property type="molecule type" value="Genomic_DNA"/>
</dbReference>
<dbReference type="Proteomes" id="UP000807825">
    <property type="component" value="Unassembled WGS sequence"/>
</dbReference>
<protein>
    <submittedName>
        <fullName evidence="1">DUF2290 domain-containing protein</fullName>
    </submittedName>
</protein>